<reference evidence="2 3" key="1">
    <citation type="journal article" date="2018" name="PLoS Genet.">
        <title>Population sequencing reveals clonal diversity and ancestral inbreeding in the grapevine cultivar Chardonnay.</title>
        <authorList>
            <person name="Roach M.J."/>
            <person name="Johnson D.L."/>
            <person name="Bohlmann J."/>
            <person name="van Vuuren H.J."/>
            <person name="Jones S.J."/>
            <person name="Pretorius I.S."/>
            <person name="Schmidt S.A."/>
            <person name="Borneman A.R."/>
        </authorList>
    </citation>
    <scope>NUCLEOTIDE SEQUENCE [LARGE SCALE GENOMIC DNA]</scope>
    <source>
        <strain evidence="3">cv. Chardonnay</strain>
        <tissue evidence="2">Leaf</tissue>
    </source>
</reference>
<evidence type="ECO:0000313" key="2">
    <source>
        <dbReference type="EMBL" id="RVX05092.1"/>
    </source>
</evidence>
<feature type="compositionally biased region" description="Polar residues" evidence="1">
    <location>
        <begin position="1"/>
        <end position="18"/>
    </location>
</feature>
<protein>
    <recommendedName>
        <fullName evidence="4">Reverse transcriptase Ty1/copia-type domain-containing protein</fullName>
    </recommendedName>
</protein>
<accession>A0A438J7Z4</accession>
<gene>
    <name evidence="2" type="ORF">CK203_020189</name>
</gene>
<comment type="caution">
    <text evidence="2">The sequence shown here is derived from an EMBL/GenBank/DDBJ whole genome shotgun (WGS) entry which is preliminary data.</text>
</comment>
<dbReference type="Proteomes" id="UP000288805">
    <property type="component" value="Unassembled WGS sequence"/>
</dbReference>
<sequence>MASNSLRELGLTDSQGQSRGIGDHKEEMHQLKAILAKEFEIKDLGALKYFLSMKAARSSKDTPMDPTNKVGMKEDSAPIDEEGIQGW</sequence>
<dbReference type="AlphaFoldDB" id="A0A438J7Z4"/>
<feature type="compositionally biased region" description="Acidic residues" evidence="1">
    <location>
        <begin position="77"/>
        <end position="87"/>
    </location>
</feature>
<feature type="region of interest" description="Disordered" evidence="1">
    <location>
        <begin position="1"/>
        <end position="22"/>
    </location>
</feature>
<evidence type="ECO:0008006" key="4">
    <source>
        <dbReference type="Google" id="ProtNLM"/>
    </source>
</evidence>
<evidence type="ECO:0000256" key="1">
    <source>
        <dbReference type="SAM" id="MobiDB-lite"/>
    </source>
</evidence>
<evidence type="ECO:0000313" key="3">
    <source>
        <dbReference type="Proteomes" id="UP000288805"/>
    </source>
</evidence>
<dbReference type="EMBL" id="QGNW01000057">
    <property type="protein sequence ID" value="RVX05092.1"/>
    <property type="molecule type" value="Genomic_DNA"/>
</dbReference>
<organism evidence="2 3">
    <name type="scientific">Vitis vinifera</name>
    <name type="common">Grape</name>
    <dbReference type="NCBI Taxonomy" id="29760"/>
    <lineage>
        <taxon>Eukaryota</taxon>
        <taxon>Viridiplantae</taxon>
        <taxon>Streptophyta</taxon>
        <taxon>Embryophyta</taxon>
        <taxon>Tracheophyta</taxon>
        <taxon>Spermatophyta</taxon>
        <taxon>Magnoliopsida</taxon>
        <taxon>eudicotyledons</taxon>
        <taxon>Gunneridae</taxon>
        <taxon>Pentapetalae</taxon>
        <taxon>rosids</taxon>
        <taxon>Vitales</taxon>
        <taxon>Vitaceae</taxon>
        <taxon>Viteae</taxon>
        <taxon>Vitis</taxon>
    </lineage>
</organism>
<name>A0A438J7Z4_VITVI</name>
<proteinExistence type="predicted"/>
<feature type="region of interest" description="Disordered" evidence="1">
    <location>
        <begin position="57"/>
        <end position="87"/>
    </location>
</feature>